<dbReference type="AlphaFoldDB" id="A0A9R1PFH9"/>
<keyword evidence="3" id="KW-1185">Reference proteome</keyword>
<dbReference type="PANTHER" id="PTHR34835">
    <property type="entry name" value="OS07G0283600 PROTEIN-RELATED"/>
    <property type="match status" value="1"/>
</dbReference>
<sequence length="214" mass="24464">MRLMCSPIRFAQMIDGLDDKHLKVICTQTGLGGLTKMKSVSLRRIMLVLLAKSYIHDMQSIHIACKDISITPTDVYQLMDLPIEGENIYMEMGKPKDANLLRAYQTDGRHKLSDLEYKIKASKTLDDHFIRRFVLYAIGIILAPTVQDYVDSKYFVLVEDVARIPKFNWGCFTLNHLITSINTFNYKDQVNLQGNLALLQVSATTLVVIRLFFV</sequence>
<proteinExistence type="predicted"/>
<dbReference type="Gramene" id="TRITD2Bv1G040580.1">
    <property type="protein sequence ID" value="TRITD2Bv1G040580.1"/>
    <property type="gene ID" value="TRITD2Bv1G040580"/>
</dbReference>
<organism evidence="2 3">
    <name type="scientific">Triticum turgidum subsp. durum</name>
    <name type="common">Durum wheat</name>
    <name type="synonym">Triticum durum</name>
    <dbReference type="NCBI Taxonomy" id="4567"/>
    <lineage>
        <taxon>Eukaryota</taxon>
        <taxon>Viridiplantae</taxon>
        <taxon>Streptophyta</taxon>
        <taxon>Embryophyta</taxon>
        <taxon>Tracheophyta</taxon>
        <taxon>Spermatophyta</taxon>
        <taxon>Magnoliopsida</taxon>
        <taxon>Liliopsida</taxon>
        <taxon>Poales</taxon>
        <taxon>Poaceae</taxon>
        <taxon>BOP clade</taxon>
        <taxon>Pooideae</taxon>
        <taxon>Triticodae</taxon>
        <taxon>Triticeae</taxon>
        <taxon>Triticinae</taxon>
        <taxon>Triticum</taxon>
    </lineage>
</organism>
<feature type="domain" description="Aminotransferase-like plant mobile" evidence="1">
    <location>
        <begin position="32"/>
        <end position="201"/>
    </location>
</feature>
<reference evidence="2 3" key="1">
    <citation type="submission" date="2017-09" db="EMBL/GenBank/DDBJ databases">
        <authorList>
            <consortium name="International Durum Wheat Genome Sequencing Consortium (IDWGSC)"/>
            <person name="Milanesi L."/>
        </authorList>
    </citation>
    <scope>NUCLEOTIDE SEQUENCE [LARGE SCALE GENOMIC DNA]</scope>
    <source>
        <strain evidence="3">cv. Svevo</strain>
    </source>
</reference>
<evidence type="ECO:0000259" key="1">
    <source>
        <dbReference type="Pfam" id="PF10536"/>
    </source>
</evidence>
<gene>
    <name evidence="2" type="ORF">TRITD_2Bv1G040580</name>
</gene>
<protein>
    <recommendedName>
        <fullName evidence="1">Aminotransferase-like plant mobile domain-containing protein</fullName>
    </recommendedName>
</protein>
<dbReference type="PANTHER" id="PTHR34835:SF34">
    <property type="entry name" value="OS08G0555500 PROTEIN"/>
    <property type="match status" value="1"/>
</dbReference>
<evidence type="ECO:0000313" key="2">
    <source>
        <dbReference type="EMBL" id="VAH42459.1"/>
    </source>
</evidence>
<dbReference type="Pfam" id="PF10536">
    <property type="entry name" value="PMD"/>
    <property type="match status" value="1"/>
</dbReference>
<dbReference type="OMA" id="GCFICPT"/>
<name>A0A9R1PFH9_TRITD</name>
<dbReference type="EMBL" id="LT934114">
    <property type="protein sequence ID" value="VAH42459.1"/>
    <property type="molecule type" value="Genomic_DNA"/>
</dbReference>
<dbReference type="Proteomes" id="UP000324705">
    <property type="component" value="Chromosome 2B"/>
</dbReference>
<accession>A0A9R1PFH9</accession>
<evidence type="ECO:0000313" key="3">
    <source>
        <dbReference type="Proteomes" id="UP000324705"/>
    </source>
</evidence>
<dbReference type="InterPro" id="IPR019557">
    <property type="entry name" value="AminoTfrase-like_pln_mobile"/>
</dbReference>